<keyword evidence="2" id="KW-0808">Transferase</keyword>
<dbReference type="GO" id="GO:0000179">
    <property type="term" value="F:rRNA (adenine-N6,N6-)-dimethyltransferase activity"/>
    <property type="evidence" value="ECO:0007669"/>
    <property type="project" value="InterPro"/>
</dbReference>
<dbReference type="RefSeq" id="WP_140650399.1">
    <property type="nucleotide sequence ID" value="NZ_RCZB01000001.1"/>
</dbReference>
<reference evidence="2 3" key="1">
    <citation type="journal article" date="2019" name="Environ. Microbiol.">
        <title>Species interactions and distinct microbial communities in high Arctic permafrost affected cryosols are associated with the CH4 and CO2 gas fluxes.</title>
        <authorList>
            <person name="Altshuler I."/>
            <person name="Hamel J."/>
            <person name="Turney S."/>
            <person name="Magnuson E."/>
            <person name="Levesque R."/>
            <person name="Greer C."/>
            <person name="Whyte L.G."/>
        </authorList>
    </citation>
    <scope>NUCLEOTIDE SEQUENCE [LARGE SCALE GENOMIC DNA]</scope>
    <source>
        <strain evidence="2 3">S13Y</strain>
    </source>
</reference>
<name>A0A502FP24_9GAMM</name>
<keyword evidence="2" id="KW-0489">Methyltransferase</keyword>
<dbReference type="SUPFAM" id="SSF53335">
    <property type="entry name" value="S-adenosyl-L-methionine-dependent methyltransferases"/>
    <property type="match status" value="1"/>
</dbReference>
<gene>
    <name evidence="2" type="ORF">EAH88_06635</name>
</gene>
<accession>A0A502FP24</accession>
<keyword evidence="3" id="KW-1185">Reference proteome</keyword>
<dbReference type="GO" id="GO:0003723">
    <property type="term" value="F:RNA binding"/>
    <property type="evidence" value="ECO:0007669"/>
    <property type="project" value="UniProtKB-KW"/>
</dbReference>
<dbReference type="AlphaFoldDB" id="A0A502FP24"/>
<dbReference type="Proteomes" id="UP000319486">
    <property type="component" value="Unassembled WGS sequence"/>
</dbReference>
<dbReference type="Gene3D" id="3.40.50.150">
    <property type="entry name" value="Vaccinia Virus protein VP39"/>
    <property type="match status" value="1"/>
</dbReference>
<keyword evidence="1" id="KW-0949">S-adenosyl-L-methionine</keyword>
<organism evidence="2 3">
    <name type="scientific">Rhodanobacter glycinis</name>
    <dbReference type="NCBI Taxonomy" id="582702"/>
    <lineage>
        <taxon>Bacteria</taxon>
        <taxon>Pseudomonadati</taxon>
        <taxon>Pseudomonadota</taxon>
        <taxon>Gammaproteobacteria</taxon>
        <taxon>Lysobacterales</taxon>
        <taxon>Rhodanobacteraceae</taxon>
        <taxon>Rhodanobacter</taxon>
    </lineage>
</organism>
<dbReference type="InterPro" id="IPR020596">
    <property type="entry name" value="rRNA_Ade_Mease_Trfase_CS"/>
</dbReference>
<dbReference type="PROSITE" id="PS01131">
    <property type="entry name" value="RRNA_A_DIMETH"/>
    <property type="match status" value="1"/>
</dbReference>
<protein>
    <submittedName>
        <fullName evidence="2">Phospholipid methyltransferase</fullName>
    </submittedName>
</protein>
<proteinExistence type="predicted"/>
<dbReference type="EMBL" id="RCZO01000002">
    <property type="protein sequence ID" value="TPG10748.1"/>
    <property type="molecule type" value="Genomic_DNA"/>
</dbReference>
<dbReference type="InterPro" id="IPR029063">
    <property type="entry name" value="SAM-dependent_MTases_sf"/>
</dbReference>
<evidence type="ECO:0000256" key="1">
    <source>
        <dbReference type="ARBA" id="ARBA00022691"/>
    </source>
</evidence>
<dbReference type="OrthoDB" id="9805585at2"/>
<sequence length="197" mass="21116">MALNDTLSFLRAWLRDPRGIGAVTPSGAALARLMTAHVSQLDGPVIELGPGTGALTRALLARGVPPHRLALIEADPHFADALARRYPKATILRMDAAQLGNTESLFGEERACAVVSGLPLLSMPALQVAAIVQGVFERQLRSDGMFYQFTYGPRCPLPAALLKRLNLQAQRVGSALLNLPPAAVYRITRCVDIQVAV</sequence>
<dbReference type="CDD" id="cd02440">
    <property type="entry name" value="AdoMet_MTases"/>
    <property type="match status" value="1"/>
</dbReference>
<comment type="caution">
    <text evidence="2">The sequence shown here is derived from an EMBL/GenBank/DDBJ whole genome shotgun (WGS) entry which is preliminary data.</text>
</comment>
<evidence type="ECO:0000313" key="2">
    <source>
        <dbReference type="EMBL" id="TPG10748.1"/>
    </source>
</evidence>
<evidence type="ECO:0000313" key="3">
    <source>
        <dbReference type="Proteomes" id="UP000319486"/>
    </source>
</evidence>